<gene>
    <name evidence="2" type="ORF">D915_003266</name>
</gene>
<protein>
    <recommendedName>
        <fullName evidence="4">Ephrin RBD domain-containing protein</fullName>
    </recommendedName>
</protein>
<proteinExistence type="predicted"/>
<dbReference type="EMBL" id="JXXN02001013">
    <property type="protein sequence ID" value="THD25731.1"/>
    <property type="molecule type" value="Genomic_DNA"/>
</dbReference>
<sequence>MLTVVRQARWIRVSQVLLTVKTLALLFPLIGHSFISSAARTHVIYWDPENVIFQASPAPILHVSPRDEVVFVCSHESLYILWTYERLAMESCSMWLDNRVTVRLLFKCPSTFNHSRVRRYTTAESPSSFRTSMSKRPKADPQAARNRAGSNNSVTSTGLNPHPRRGLRKAHRMPRYVDQRGITGTDPATTVGGLSAQNPMTSQLDRFTLLIDEFAWVNGNPRFAIDRPVYFMAQSSLCRANNMRVAIVHGTYHWDKTPTALKSNRDSDPSECDATLVGNRKHIEPTADNCNPALLDISKSRRRKCPINWLCSKPTNSLPPSFTRVAVCRPFRFLLSIIFTIWIYDISEYL</sequence>
<dbReference type="Proteomes" id="UP000230066">
    <property type="component" value="Unassembled WGS sequence"/>
</dbReference>
<dbReference type="AlphaFoldDB" id="A0A4E0RGC6"/>
<keyword evidence="3" id="KW-1185">Reference proteome</keyword>
<reference evidence="2" key="1">
    <citation type="submission" date="2019-03" db="EMBL/GenBank/DDBJ databases">
        <title>Improved annotation for the trematode Fasciola hepatica.</title>
        <authorList>
            <person name="Choi Y.-J."/>
            <person name="Martin J."/>
            <person name="Mitreva M."/>
        </authorList>
    </citation>
    <scope>NUCLEOTIDE SEQUENCE [LARGE SCALE GENOMIC DNA]</scope>
</reference>
<dbReference type="Gene3D" id="2.60.40.420">
    <property type="entry name" value="Cupredoxins - blue copper proteins"/>
    <property type="match status" value="1"/>
</dbReference>
<comment type="caution">
    <text evidence="2">The sequence shown here is derived from an EMBL/GenBank/DDBJ whole genome shotgun (WGS) entry which is preliminary data.</text>
</comment>
<name>A0A4E0RGC6_FASHE</name>
<evidence type="ECO:0000256" key="1">
    <source>
        <dbReference type="SAM" id="MobiDB-lite"/>
    </source>
</evidence>
<feature type="region of interest" description="Disordered" evidence="1">
    <location>
        <begin position="123"/>
        <end position="170"/>
    </location>
</feature>
<dbReference type="InterPro" id="IPR008972">
    <property type="entry name" value="Cupredoxin"/>
</dbReference>
<accession>A0A4E0RGC6</accession>
<feature type="compositionally biased region" description="Polar residues" evidence="1">
    <location>
        <begin position="123"/>
        <end position="134"/>
    </location>
</feature>
<organism evidence="2 3">
    <name type="scientific">Fasciola hepatica</name>
    <name type="common">Liver fluke</name>
    <dbReference type="NCBI Taxonomy" id="6192"/>
    <lineage>
        <taxon>Eukaryota</taxon>
        <taxon>Metazoa</taxon>
        <taxon>Spiralia</taxon>
        <taxon>Lophotrochozoa</taxon>
        <taxon>Platyhelminthes</taxon>
        <taxon>Trematoda</taxon>
        <taxon>Digenea</taxon>
        <taxon>Plagiorchiida</taxon>
        <taxon>Echinostomata</taxon>
        <taxon>Echinostomatoidea</taxon>
        <taxon>Fasciolidae</taxon>
        <taxon>Fasciola</taxon>
    </lineage>
</organism>
<evidence type="ECO:0000313" key="2">
    <source>
        <dbReference type="EMBL" id="THD25731.1"/>
    </source>
</evidence>
<evidence type="ECO:0000313" key="3">
    <source>
        <dbReference type="Proteomes" id="UP000230066"/>
    </source>
</evidence>
<feature type="compositionally biased region" description="Polar residues" evidence="1">
    <location>
        <begin position="148"/>
        <end position="159"/>
    </location>
</feature>
<evidence type="ECO:0008006" key="4">
    <source>
        <dbReference type="Google" id="ProtNLM"/>
    </source>
</evidence>